<dbReference type="InterPro" id="IPR017453">
    <property type="entry name" value="GCV_H_sub"/>
</dbReference>
<comment type="similarity">
    <text evidence="1 3">Belongs to the GcvH family.</text>
</comment>
<dbReference type="AlphaFoldDB" id="A0A0A2FVG1"/>
<reference evidence="7 9" key="2">
    <citation type="submission" date="2018-06" db="EMBL/GenBank/DDBJ databases">
        <authorList>
            <consortium name="Pathogen Informatics"/>
            <person name="Doyle S."/>
        </authorList>
    </citation>
    <scope>NUCLEOTIDE SEQUENCE [LARGE SCALE GENOMIC DNA]</scope>
    <source>
        <strain evidence="7 9">NCTC12858</strain>
    </source>
</reference>
<evidence type="ECO:0000313" key="8">
    <source>
        <dbReference type="Proteomes" id="UP000030136"/>
    </source>
</evidence>
<dbReference type="PROSITE" id="PS50968">
    <property type="entry name" value="BIOTINYL_LIPOYL"/>
    <property type="match status" value="1"/>
</dbReference>
<dbReference type="NCBIfam" id="TIGR00527">
    <property type="entry name" value="gcvH"/>
    <property type="match status" value="1"/>
</dbReference>
<evidence type="ECO:0000256" key="1">
    <source>
        <dbReference type="ARBA" id="ARBA00009249"/>
    </source>
</evidence>
<evidence type="ECO:0000256" key="2">
    <source>
        <dbReference type="ARBA" id="ARBA00022823"/>
    </source>
</evidence>
<gene>
    <name evidence="3 7" type="primary">gcvH</name>
    <name evidence="6" type="ORF">HQ38_06380</name>
    <name evidence="7" type="ORF">NCTC12858_01852</name>
</gene>
<dbReference type="GO" id="GO:0005829">
    <property type="term" value="C:cytosol"/>
    <property type="evidence" value="ECO:0007669"/>
    <property type="project" value="TreeGrafter"/>
</dbReference>
<dbReference type="RefSeq" id="WP_023936272.1">
    <property type="nucleotide sequence ID" value="NZ_FUXH01000003.1"/>
</dbReference>
<dbReference type="OrthoDB" id="9796712at2"/>
<dbReference type="InterPro" id="IPR033753">
    <property type="entry name" value="GCV_H/Fam206"/>
</dbReference>
<proteinExistence type="inferred from homology"/>
<dbReference type="PANTHER" id="PTHR11715">
    <property type="entry name" value="GLYCINE CLEAVAGE SYSTEM H PROTEIN"/>
    <property type="match status" value="1"/>
</dbReference>
<dbReference type="eggNOG" id="COG0509">
    <property type="taxonomic scope" value="Bacteria"/>
</dbReference>
<dbReference type="NCBIfam" id="NF002270">
    <property type="entry name" value="PRK01202.1"/>
    <property type="match status" value="1"/>
</dbReference>
<dbReference type="Proteomes" id="UP000249300">
    <property type="component" value="Chromosome 1"/>
</dbReference>
<dbReference type="Gene3D" id="2.40.50.100">
    <property type="match status" value="1"/>
</dbReference>
<evidence type="ECO:0000259" key="5">
    <source>
        <dbReference type="PROSITE" id="PS50968"/>
    </source>
</evidence>
<dbReference type="Proteomes" id="UP000030136">
    <property type="component" value="Unassembled WGS sequence"/>
</dbReference>
<sequence>MNFPQDLKYTKDHEWVRIEGDTATIGITDFAQNELGEIVFVDVTTLDEELETEEVFGSVDAVKTTSDLLMPVAGTVVEANSDLEAQPELVNQDPYGKGWIIKVAMKSQGELLSADEYRTLIGK</sequence>
<dbReference type="SUPFAM" id="SSF51230">
    <property type="entry name" value="Single hybrid motif"/>
    <property type="match status" value="1"/>
</dbReference>
<dbReference type="GO" id="GO:0019464">
    <property type="term" value="P:glycine decarboxylation via glycine cleavage system"/>
    <property type="evidence" value="ECO:0007669"/>
    <property type="project" value="UniProtKB-UniRule"/>
</dbReference>
<dbReference type="HAMAP" id="MF_00272">
    <property type="entry name" value="GcvH"/>
    <property type="match status" value="1"/>
</dbReference>
<keyword evidence="2 3" id="KW-0450">Lipoyl</keyword>
<evidence type="ECO:0000256" key="4">
    <source>
        <dbReference type="PIRSR" id="PIRSR617453-50"/>
    </source>
</evidence>
<feature type="modified residue" description="N6-lipoyllysine" evidence="3 4">
    <location>
        <position position="63"/>
    </location>
</feature>
<accession>A0A0A2FVG1</accession>
<comment type="cofactor">
    <cofactor evidence="3">
        <name>(R)-lipoate</name>
        <dbReference type="ChEBI" id="CHEBI:83088"/>
    </cofactor>
    <text evidence="3">Binds 1 lipoyl cofactor covalently.</text>
</comment>
<dbReference type="InterPro" id="IPR002930">
    <property type="entry name" value="GCV_H"/>
</dbReference>
<name>A0A0A2FVG1_9PORP</name>
<organism evidence="6 8">
    <name type="scientific">Porphyromonas crevioricanis</name>
    <dbReference type="NCBI Taxonomy" id="393921"/>
    <lineage>
        <taxon>Bacteria</taxon>
        <taxon>Pseudomonadati</taxon>
        <taxon>Bacteroidota</taxon>
        <taxon>Bacteroidia</taxon>
        <taxon>Bacteroidales</taxon>
        <taxon>Porphyromonadaceae</taxon>
        <taxon>Porphyromonas</taxon>
    </lineage>
</organism>
<evidence type="ECO:0000313" key="7">
    <source>
        <dbReference type="EMBL" id="SQH73971.1"/>
    </source>
</evidence>
<evidence type="ECO:0000313" key="6">
    <source>
        <dbReference type="EMBL" id="KGN94157.1"/>
    </source>
</evidence>
<dbReference type="EMBL" id="LS483447">
    <property type="protein sequence ID" value="SQH73971.1"/>
    <property type="molecule type" value="Genomic_DNA"/>
</dbReference>
<dbReference type="Pfam" id="PF01597">
    <property type="entry name" value="GCV_H"/>
    <property type="match status" value="1"/>
</dbReference>
<dbReference type="GO" id="GO:0005960">
    <property type="term" value="C:glycine cleavage complex"/>
    <property type="evidence" value="ECO:0007669"/>
    <property type="project" value="InterPro"/>
</dbReference>
<dbReference type="CDD" id="cd06848">
    <property type="entry name" value="GCS_H"/>
    <property type="match status" value="1"/>
</dbReference>
<evidence type="ECO:0000256" key="3">
    <source>
        <dbReference type="HAMAP-Rule" id="MF_00272"/>
    </source>
</evidence>
<dbReference type="KEGG" id="pcre:NCTC12858_01852"/>
<dbReference type="STRING" id="393921.HQ45_03900"/>
<evidence type="ECO:0000313" key="9">
    <source>
        <dbReference type="Proteomes" id="UP000249300"/>
    </source>
</evidence>
<comment type="subunit">
    <text evidence="3">The glycine cleavage system is composed of four proteins: P, T, L and H.</text>
</comment>
<dbReference type="GO" id="GO:0009249">
    <property type="term" value="P:protein lipoylation"/>
    <property type="evidence" value="ECO:0007669"/>
    <property type="project" value="TreeGrafter"/>
</dbReference>
<dbReference type="InterPro" id="IPR000089">
    <property type="entry name" value="Biotin_lipoyl"/>
</dbReference>
<dbReference type="InterPro" id="IPR011053">
    <property type="entry name" value="Single_hybrid_motif"/>
</dbReference>
<protein>
    <recommendedName>
        <fullName evidence="3">Glycine cleavage system H protein</fullName>
    </recommendedName>
</protein>
<feature type="domain" description="Lipoyl-binding" evidence="5">
    <location>
        <begin position="22"/>
        <end position="104"/>
    </location>
</feature>
<comment type="function">
    <text evidence="3">The glycine cleavage system catalyzes the degradation of glycine. The H protein shuttles the methylamine group of glycine from the P protein to the T protein.</text>
</comment>
<dbReference type="PANTHER" id="PTHR11715:SF3">
    <property type="entry name" value="GLYCINE CLEAVAGE SYSTEM H PROTEIN-RELATED"/>
    <property type="match status" value="1"/>
</dbReference>
<keyword evidence="9" id="KW-1185">Reference proteome</keyword>
<dbReference type="EMBL" id="JQJC01000020">
    <property type="protein sequence ID" value="KGN94157.1"/>
    <property type="molecule type" value="Genomic_DNA"/>
</dbReference>
<reference evidence="6 8" key="1">
    <citation type="submission" date="2014-08" db="EMBL/GenBank/DDBJ databases">
        <title>Porphyromonas crevioricanis strain:COT-253_OH1447 Genome sequencing.</title>
        <authorList>
            <person name="Wallis C."/>
            <person name="Deusch O."/>
            <person name="O'Flynn C."/>
            <person name="Davis I."/>
            <person name="Jospin G."/>
            <person name="Darling A.E."/>
            <person name="Coil D.A."/>
            <person name="Alexiev A."/>
            <person name="Horsfall A."/>
            <person name="Kirkwood N."/>
            <person name="Harris S."/>
            <person name="Eisen J.A."/>
        </authorList>
    </citation>
    <scope>NUCLEOTIDE SEQUENCE [LARGE SCALE GENOMIC DNA]</scope>
    <source>
        <strain evidence="8">COT-253 OH1447</strain>
        <strain evidence="6">COT-253_OH1447</strain>
    </source>
</reference>